<evidence type="ECO:0000313" key="2">
    <source>
        <dbReference type="Proteomes" id="UP000186102"/>
    </source>
</evidence>
<dbReference type="EMBL" id="MLBF01000008">
    <property type="protein sequence ID" value="OLN32466.1"/>
    <property type="molecule type" value="Genomic_DNA"/>
</dbReference>
<name>A0A1Q8QYR6_9FIRM</name>
<reference evidence="1 2" key="1">
    <citation type="submission" date="2016-09" db="EMBL/GenBank/DDBJ databases">
        <title>Complete genome of Desulfosporosinus sp. OL.</title>
        <authorList>
            <person name="Mardanov A."/>
            <person name="Beletsky A."/>
            <person name="Panova A."/>
            <person name="Karnachuk O."/>
            <person name="Ravin N."/>
        </authorList>
    </citation>
    <scope>NUCLEOTIDE SEQUENCE [LARGE SCALE GENOMIC DNA]</scope>
    <source>
        <strain evidence="1 2">OL</strain>
    </source>
</reference>
<organism evidence="1 2">
    <name type="scientific">Desulfosporosinus metallidurans</name>
    <dbReference type="NCBI Taxonomy" id="1888891"/>
    <lineage>
        <taxon>Bacteria</taxon>
        <taxon>Bacillati</taxon>
        <taxon>Bacillota</taxon>
        <taxon>Clostridia</taxon>
        <taxon>Eubacteriales</taxon>
        <taxon>Desulfitobacteriaceae</taxon>
        <taxon>Desulfosporosinus</taxon>
    </lineage>
</organism>
<keyword evidence="2" id="KW-1185">Reference proteome</keyword>
<protein>
    <submittedName>
        <fullName evidence="1">Uncharacterized protein</fullName>
    </submittedName>
</protein>
<accession>A0A1Q8QYR6</accession>
<dbReference type="AlphaFoldDB" id="A0A1Q8QYR6"/>
<proteinExistence type="predicted"/>
<evidence type="ECO:0000313" key="1">
    <source>
        <dbReference type="EMBL" id="OLN32466.1"/>
    </source>
</evidence>
<sequence>MPNLPEPEALEKIAIDFLCEGNKELAFATADFFEKVIIELVGEFGKGSGKILLTVAAKKAAARMTAKSKEQK</sequence>
<dbReference type="STRING" id="1888891.DSOL_1502"/>
<comment type="caution">
    <text evidence="1">The sequence shown here is derived from an EMBL/GenBank/DDBJ whole genome shotgun (WGS) entry which is preliminary data.</text>
</comment>
<gene>
    <name evidence="1" type="ORF">DSOL_1502</name>
</gene>
<dbReference type="Proteomes" id="UP000186102">
    <property type="component" value="Unassembled WGS sequence"/>
</dbReference>